<evidence type="ECO:0000256" key="3">
    <source>
        <dbReference type="SAM" id="MobiDB-lite"/>
    </source>
</evidence>
<protein>
    <recommendedName>
        <fullName evidence="1">DnaJ homolog dnj-20</fullName>
    </recommendedName>
    <alternativeName>
        <fullName evidence="2">DnaJ domain protein 20</fullName>
    </alternativeName>
</protein>
<name>A0A915HFA8_ROMCU</name>
<dbReference type="Pfam" id="PF01556">
    <property type="entry name" value="DnaJ_C"/>
    <property type="match status" value="1"/>
</dbReference>
<dbReference type="SUPFAM" id="SSF49493">
    <property type="entry name" value="HSP40/DnaJ peptide-binding domain"/>
    <property type="match status" value="1"/>
</dbReference>
<dbReference type="GO" id="GO:0006457">
    <property type="term" value="P:protein folding"/>
    <property type="evidence" value="ECO:0007669"/>
    <property type="project" value="InterPro"/>
</dbReference>
<reference evidence="6" key="1">
    <citation type="submission" date="2022-11" db="UniProtKB">
        <authorList>
            <consortium name="WormBaseParasite"/>
        </authorList>
    </citation>
    <scope>IDENTIFICATION</scope>
</reference>
<dbReference type="CDD" id="cd10747">
    <property type="entry name" value="DnaJ_C"/>
    <property type="match status" value="1"/>
</dbReference>
<proteinExistence type="predicted"/>
<feature type="domain" description="Chaperone DnaJ C-terminal" evidence="4">
    <location>
        <begin position="3"/>
        <end position="112"/>
    </location>
</feature>
<dbReference type="GO" id="GO:0051787">
    <property type="term" value="F:misfolded protein binding"/>
    <property type="evidence" value="ECO:0007669"/>
    <property type="project" value="TreeGrafter"/>
</dbReference>
<dbReference type="PANTHER" id="PTHR44298">
    <property type="entry name" value="DNAJ HOMOLOG SUBFAMILY B MEMBER 11"/>
    <property type="match status" value="1"/>
</dbReference>
<feature type="region of interest" description="Disordered" evidence="3">
    <location>
        <begin position="1"/>
        <end position="21"/>
    </location>
</feature>
<dbReference type="InterPro" id="IPR008971">
    <property type="entry name" value="HSP40/DnaJ_pept-bd"/>
</dbReference>
<evidence type="ECO:0000313" key="5">
    <source>
        <dbReference type="Proteomes" id="UP000887565"/>
    </source>
</evidence>
<organism evidence="5 6">
    <name type="scientific">Romanomermis culicivorax</name>
    <name type="common">Nematode worm</name>
    <dbReference type="NCBI Taxonomy" id="13658"/>
    <lineage>
        <taxon>Eukaryota</taxon>
        <taxon>Metazoa</taxon>
        <taxon>Ecdysozoa</taxon>
        <taxon>Nematoda</taxon>
        <taxon>Enoplea</taxon>
        <taxon>Dorylaimia</taxon>
        <taxon>Mermithida</taxon>
        <taxon>Mermithoidea</taxon>
        <taxon>Mermithidae</taxon>
        <taxon>Romanomermis</taxon>
    </lineage>
</organism>
<dbReference type="InterPro" id="IPR051736">
    <property type="entry name" value="DnaJ-B11-like"/>
</dbReference>
<evidence type="ECO:0000259" key="4">
    <source>
        <dbReference type="Pfam" id="PF01556"/>
    </source>
</evidence>
<dbReference type="PANTHER" id="PTHR44298:SF1">
    <property type="entry name" value="DNAJ HOMOLOG SUBFAMILY B MEMBER 11"/>
    <property type="match status" value="1"/>
</dbReference>
<evidence type="ECO:0000256" key="2">
    <source>
        <dbReference type="ARBA" id="ARBA00077014"/>
    </source>
</evidence>
<evidence type="ECO:0000256" key="1">
    <source>
        <dbReference type="ARBA" id="ARBA00069674"/>
    </source>
</evidence>
<accession>A0A915HFA8</accession>
<dbReference type="InterPro" id="IPR002939">
    <property type="entry name" value="DnaJ_C"/>
</dbReference>
<dbReference type="GO" id="GO:0005783">
    <property type="term" value="C:endoplasmic reticulum"/>
    <property type="evidence" value="ECO:0007669"/>
    <property type="project" value="TreeGrafter"/>
</dbReference>
<evidence type="ECO:0000313" key="6">
    <source>
        <dbReference type="WBParaSite" id="nRc.2.0.1.t00349-RA"/>
    </source>
</evidence>
<dbReference type="GO" id="GO:0051082">
    <property type="term" value="F:unfolded protein binding"/>
    <property type="evidence" value="ECO:0007669"/>
    <property type="project" value="InterPro"/>
</dbReference>
<keyword evidence="5" id="KW-1185">Reference proteome</keyword>
<sequence length="155" mass="17598">MVEDQEQTFVGEGEPHVDGEPGDLRFRIRLQKHSVFERRGDDLYTNVTISLQDALNGFETTIKHLDGRPIKIARDKVTCPGARMRRKNEGMPSYANVKKRGILYITFDVQFPKDATLSNEQKKMITDLLQQSNFKPTFYNGLQGVGHSGMVTLNP</sequence>
<dbReference type="FunFam" id="2.60.260.20:FF:000013">
    <property type="entry name" value="DnaJ subfamily B member 11"/>
    <property type="match status" value="1"/>
</dbReference>
<dbReference type="AlphaFoldDB" id="A0A915HFA8"/>
<dbReference type="WBParaSite" id="nRc.2.0.1.t00349-RA">
    <property type="protein sequence ID" value="nRc.2.0.1.t00349-RA"/>
    <property type="gene ID" value="nRc.2.0.1.g00349"/>
</dbReference>
<dbReference type="Gene3D" id="2.60.260.20">
    <property type="entry name" value="Urease metallochaperone UreE, N-terminal domain"/>
    <property type="match status" value="1"/>
</dbReference>
<dbReference type="Proteomes" id="UP000887565">
    <property type="component" value="Unplaced"/>
</dbReference>